<proteinExistence type="predicted"/>
<reference evidence="4 5" key="1">
    <citation type="journal article" date="2018" name="Int. J. Syst. Evol. Microbiol.">
        <title>Epidermidibacterium keratini gen. nov., sp. nov., a member of the family Sporichthyaceae, isolated from keratin epidermis.</title>
        <authorList>
            <person name="Lee D.G."/>
            <person name="Trujillo M.E."/>
            <person name="Kang S."/>
            <person name="Nam J.J."/>
            <person name="Kim Y.J."/>
        </authorList>
    </citation>
    <scope>NUCLEOTIDE SEQUENCE [LARGE SCALE GENOMIC DNA]</scope>
    <source>
        <strain evidence="4 5">EPI-7</strain>
    </source>
</reference>
<feature type="coiled-coil region" evidence="2">
    <location>
        <begin position="94"/>
        <end position="121"/>
    </location>
</feature>
<keyword evidence="1" id="KW-0238">DNA-binding</keyword>
<dbReference type="KEGG" id="eke:EK0264_13745"/>
<feature type="domain" description="HTH merR-type" evidence="3">
    <location>
        <begin position="6"/>
        <end position="75"/>
    </location>
</feature>
<keyword evidence="5" id="KW-1185">Reference proteome</keyword>
<protein>
    <submittedName>
        <fullName evidence="4">MerR family transcriptional regulator</fullName>
    </submittedName>
</protein>
<dbReference type="GO" id="GO:0003677">
    <property type="term" value="F:DNA binding"/>
    <property type="evidence" value="ECO:0007669"/>
    <property type="project" value="UniProtKB-KW"/>
</dbReference>
<sequence>MDDTETLRIADLARETGLSKDTLRWYEAEGLIPAVPRDGAGRRVYDERSVRMVELLVKLRRTGMPVKAMREFVRLVAEGAVSHGQRMTLLTEHREEVLVRLREMLADLDAIEAKIAHYRSLIDDGLDCEGAPVDEATARLQRRLSMEEDDNE</sequence>
<dbReference type="OrthoDB" id="9802944at2"/>
<evidence type="ECO:0000256" key="1">
    <source>
        <dbReference type="ARBA" id="ARBA00023125"/>
    </source>
</evidence>
<dbReference type="Pfam" id="PF13411">
    <property type="entry name" value="MerR_1"/>
    <property type="match status" value="1"/>
</dbReference>
<dbReference type="FunCoup" id="A0A7L4YRR4">
    <property type="interactions" value="6"/>
</dbReference>
<dbReference type="PANTHER" id="PTHR30204:SF98">
    <property type="entry name" value="HTH-TYPE TRANSCRIPTIONAL REGULATOR ADHR"/>
    <property type="match status" value="1"/>
</dbReference>
<dbReference type="PROSITE" id="PS50937">
    <property type="entry name" value="HTH_MERR_2"/>
    <property type="match status" value="1"/>
</dbReference>
<organism evidence="4 5">
    <name type="scientific">Epidermidibacterium keratini</name>
    <dbReference type="NCBI Taxonomy" id="1891644"/>
    <lineage>
        <taxon>Bacteria</taxon>
        <taxon>Bacillati</taxon>
        <taxon>Actinomycetota</taxon>
        <taxon>Actinomycetes</taxon>
        <taxon>Sporichthyales</taxon>
        <taxon>Sporichthyaceae</taxon>
        <taxon>Epidermidibacterium</taxon>
    </lineage>
</organism>
<dbReference type="InterPro" id="IPR000551">
    <property type="entry name" value="MerR-type_HTH_dom"/>
</dbReference>
<gene>
    <name evidence="4" type="ORF">EK0264_13745</name>
</gene>
<evidence type="ECO:0000259" key="3">
    <source>
        <dbReference type="PROSITE" id="PS50937"/>
    </source>
</evidence>
<evidence type="ECO:0000256" key="2">
    <source>
        <dbReference type="SAM" id="Coils"/>
    </source>
</evidence>
<accession>A0A7L4YRR4</accession>
<dbReference type="AlphaFoldDB" id="A0A7L4YRR4"/>
<dbReference type="PANTHER" id="PTHR30204">
    <property type="entry name" value="REDOX-CYCLING DRUG-SENSING TRANSCRIPTIONAL ACTIVATOR SOXR"/>
    <property type="match status" value="1"/>
</dbReference>
<dbReference type="EMBL" id="CP047156">
    <property type="protein sequence ID" value="QHC01247.1"/>
    <property type="molecule type" value="Genomic_DNA"/>
</dbReference>
<dbReference type="RefSeq" id="WP_159546384.1">
    <property type="nucleotide sequence ID" value="NZ_CP047156.1"/>
</dbReference>
<dbReference type="InParanoid" id="A0A7L4YRR4"/>
<dbReference type="PRINTS" id="PR00040">
    <property type="entry name" value="HTHMERR"/>
</dbReference>
<dbReference type="Proteomes" id="UP000463857">
    <property type="component" value="Chromosome"/>
</dbReference>
<dbReference type="SMART" id="SM00422">
    <property type="entry name" value="HTH_MERR"/>
    <property type="match status" value="1"/>
</dbReference>
<dbReference type="InterPro" id="IPR047057">
    <property type="entry name" value="MerR_fam"/>
</dbReference>
<evidence type="ECO:0000313" key="4">
    <source>
        <dbReference type="EMBL" id="QHC01247.1"/>
    </source>
</evidence>
<dbReference type="InterPro" id="IPR009061">
    <property type="entry name" value="DNA-bd_dom_put_sf"/>
</dbReference>
<dbReference type="Gene3D" id="1.10.1660.10">
    <property type="match status" value="1"/>
</dbReference>
<evidence type="ECO:0000313" key="5">
    <source>
        <dbReference type="Proteomes" id="UP000463857"/>
    </source>
</evidence>
<dbReference type="SUPFAM" id="SSF46955">
    <property type="entry name" value="Putative DNA-binding domain"/>
    <property type="match status" value="1"/>
</dbReference>
<dbReference type="PROSITE" id="PS00552">
    <property type="entry name" value="HTH_MERR_1"/>
    <property type="match status" value="1"/>
</dbReference>
<keyword evidence="2" id="KW-0175">Coiled coil</keyword>
<dbReference type="GO" id="GO:0003700">
    <property type="term" value="F:DNA-binding transcription factor activity"/>
    <property type="evidence" value="ECO:0007669"/>
    <property type="project" value="InterPro"/>
</dbReference>
<dbReference type="CDD" id="cd01109">
    <property type="entry name" value="HTH_YyaN"/>
    <property type="match status" value="1"/>
</dbReference>
<name>A0A7L4YRR4_9ACTN</name>